<evidence type="ECO:0000313" key="2">
    <source>
        <dbReference type="Proteomes" id="UP000029448"/>
    </source>
</evidence>
<gene>
    <name evidence="1" type="ORF">AtDm6_0399</name>
</gene>
<dbReference type="AlphaFoldDB" id="A0A094YVT7"/>
<dbReference type="EMBL" id="JOKM01000017">
    <property type="protein sequence ID" value="KGB26120.1"/>
    <property type="molecule type" value="Genomic_DNA"/>
</dbReference>
<sequence length="153" mass="17040">MFTSLRHRAVSCGHNQDRAVHLSGTRDHVFHIVSVSGAVHVSVVTLRGFVFHVSRGNGDATSAFFRSSIDLIVCFKVSTAAFRQRLRDSSRQRRLTMVNVADGADVAVRFIPLKFSLSHFSTPYPSNHSRGSFQISLPLPLRAKMAPSNDYQR</sequence>
<name>A0A094YVT7_9PROT</name>
<dbReference type="STRING" id="104102.AtDm6_0399"/>
<organism evidence="1 2">
    <name type="scientific">Acetobacter tropicalis</name>
    <dbReference type="NCBI Taxonomy" id="104102"/>
    <lineage>
        <taxon>Bacteria</taxon>
        <taxon>Pseudomonadati</taxon>
        <taxon>Pseudomonadota</taxon>
        <taxon>Alphaproteobacteria</taxon>
        <taxon>Acetobacterales</taxon>
        <taxon>Acetobacteraceae</taxon>
        <taxon>Acetobacter</taxon>
    </lineage>
</organism>
<proteinExistence type="predicted"/>
<dbReference type="AntiFam" id="ANF00225">
    <property type="entry name" value="Shadow ORF (opposite tuf)"/>
</dbReference>
<protein>
    <submittedName>
        <fullName evidence="1">Uncharacterized protein</fullName>
    </submittedName>
</protein>
<keyword evidence="2" id="KW-1185">Reference proteome</keyword>
<dbReference type="PATRIC" id="fig|104102.7.peg.395"/>
<dbReference type="Proteomes" id="UP000029448">
    <property type="component" value="Unassembled WGS sequence"/>
</dbReference>
<comment type="caution">
    <text evidence="1">The sequence shown here is derived from an EMBL/GenBank/DDBJ whole genome shotgun (WGS) entry which is preliminary data.</text>
</comment>
<evidence type="ECO:0000313" key="1">
    <source>
        <dbReference type="EMBL" id="KGB26120.1"/>
    </source>
</evidence>
<reference evidence="1 2" key="1">
    <citation type="submission" date="2014-06" db="EMBL/GenBank/DDBJ databases">
        <title>Functional and comparative genomic analyses of the Drosophila gut microbiota identify candidate symbiosis factors.</title>
        <authorList>
            <person name="Newell P.D."/>
            <person name="Chaston J.M."/>
            <person name="Douglas A.E."/>
        </authorList>
    </citation>
    <scope>NUCLEOTIDE SEQUENCE [LARGE SCALE GENOMIC DNA]</scope>
    <source>
        <strain evidence="1 2">DmCS_006</strain>
    </source>
</reference>
<accession>A0A094YVT7</accession>